<protein>
    <submittedName>
        <fullName evidence="3">Zinc-binding dehydrogenase</fullName>
    </submittedName>
</protein>
<gene>
    <name evidence="3" type="ORF">DBX24_03660</name>
</gene>
<evidence type="ECO:0000313" key="4">
    <source>
        <dbReference type="Proteomes" id="UP000464318"/>
    </source>
</evidence>
<name>A0A6P1QSE4_9FLAO</name>
<dbReference type="KEGG" id="bcad:DBX24_03660"/>
<dbReference type="CDD" id="cd05276">
    <property type="entry name" value="p53_inducible_oxidoreductase"/>
    <property type="match status" value="1"/>
</dbReference>
<dbReference type="Proteomes" id="UP000464318">
    <property type="component" value="Chromosome"/>
</dbReference>
<organism evidence="3 4">
    <name type="scientific">Bergeyella cardium</name>
    <dbReference type="NCBI Taxonomy" id="1585976"/>
    <lineage>
        <taxon>Bacteria</taxon>
        <taxon>Pseudomonadati</taxon>
        <taxon>Bacteroidota</taxon>
        <taxon>Flavobacteriia</taxon>
        <taxon>Flavobacteriales</taxon>
        <taxon>Weeksellaceae</taxon>
        <taxon>Bergeyella</taxon>
    </lineage>
</organism>
<dbReference type="InterPro" id="IPR020843">
    <property type="entry name" value="ER"/>
</dbReference>
<sequence length="266" mass="28157">MKAIHFNGAGGAEVIALVEVPIPTPQHDELLIKVHTAGINGPDVMQRKGLYAPPKGVTEIPGLEVSGTVVQSDSAGTFAVGQEVCALIQGGGYAEYAVAKAENTVPIPTGLSLTEAGGFLETFMTVWAHLFQFAGFTEGKSILIHGGASGIGTTATMLAKAFGASQIFTTVSNKENQIRSIELGADIAINYREEDFVQVVKQHTEGRGVDYVLDLIAGTYVQRNYDVAAMYGTIVQIGVMQGKAPEVDLFPMLDKGGHFGKFVLNI</sequence>
<dbReference type="SUPFAM" id="SSF50129">
    <property type="entry name" value="GroES-like"/>
    <property type="match status" value="1"/>
</dbReference>
<dbReference type="InterPro" id="IPR014189">
    <property type="entry name" value="Quinone_OxRdtase_PIG3"/>
</dbReference>
<dbReference type="InterPro" id="IPR036291">
    <property type="entry name" value="NAD(P)-bd_dom_sf"/>
</dbReference>
<dbReference type="OrthoDB" id="9787435at2"/>
<evidence type="ECO:0000256" key="2">
    <source>
        <dbReference type="ARBA" id="ARBA00023002"/>
    </source>
</evidence>
<dbReference type="GO" id="GO:0070402">
    <property type="term" value="F:NADPH binding"/>
    <property type="evidence" value="ECO:0007669"/>
    <property type="project" value="TreeGrafter"/>
</dbReference>
<dbReference type="Pfam" id="PF08240">
    <property type="entry name" value="ADH_N"/>
    <property type="match status" value="1"/>
</dbReference>
<dbReference type="PANTHER" id="PTHR48106:SF8">
    <property type="entry name" value="OS02G0805600 PROTEIN"/>
    <property type="match status" value="1"/>
</dbReference>
<dbReference type="RefSeq" id="WP_160224017.1">
    <property type="nucleotide sequence ID" value="NZ_CP029149.1"/>
</dbReference>
<dbReference type="PANTHER" id="PTHR48106">
    <property type="entry name" value="QUINONE OXIDOREDUCTASE PIG3-RELATED"/>
    <property type="match status" value="1"/>
</dbReference>
<reference evidence="3 4" key="1">
    <citation type="submission" date="2018-04" db="EMBL/GenBank/DDBJ databases">
        <title>Characteristic and Complete Genome Sequencing of A Novel Member of Infective Endocarditis Causative Bacteria: Bergeyella cardium QL-PH.</title>
        <authorList>
            <person name="Pan H."/>
            <person name="Sun E."/>
            <person name="Zhang Y."/>
        </authorList>
    </citation>
    <scope>NUCLEOTIDE SEQUENCE [LARGE SCALE GENOMIC DNA]</scope>
    <source>
        <strain evidence="3 4">HPQL</strain>
    </source>
</reference>
<keyword evidence="4" id="KW-1185">Reference proteome</keyword>
<dbReference type="GO" id="GO:0016651">
    <property type="term" value="F:oxidoreductase activity, acting on NAD(P)H"/>
    <property type="evidence" value="ECO:0007669"/>
    <property type="project" value="TreeGrafter"/>
</dbReference>
<proteinExistence type="predicted"/>
<dbReference type="Gene3D" id="3.90.180.10">
    <property type="entry name" value="Medium-chain alcohol dehydrogenases, catalytic domain"/>
    <property type="match status" value="1"/>
</dbReference>
<dbReference type="Pfam" id="PF00107">
    <property type="entry name" value="ADH_zinc_N"/>
    <property type="match status" value="1"/>
</dbReference>
<dbReference type="InterPro" id="IPR013154">
    <property type="entry name" value="ADH-like_N"/>
</dbReference>
<evidence type="ECO:0000313" key="3">
    <source>
        <dbReference type="EMBL" id="QHN65056.1"/>
    </source>
</evidence>
<evidence type="ECO:0000256" key="1">
    <source>
        <dbReference type="ARBA" id="ARBA00022857"/>
    </source>
</evidence>
<dbReference type="InterPro" id="IPR013149">
    <property type="entry name" value="ADH-like_C"/>
</dbReference>
<dbReference type="Gene3D" id="3.40.50.720">
    <property type="entry name" value="NAD(P)-binding Rossmann-like Domain"/>
    <property type="match status" value="1"/>
</dbReference>
<dbReference type="SUPFAM" id="SSF51735">
    <property type="entry name" value="NAD(P)-binding Rossmann-fold domains"/>
    <property type="match status" value="1"/>
</dbReference>
<accession>A0A6P1QSE4</accession>
<dbReference type="InterPro" id="IPR011032">
    <property type="entry name" value="GroES-like_sf"/>
</dbReference>
<dbReference type="NCBIfam" id="TIGR02824">
    <property type="entry name" value="quinone_pig3"/>
    <property type="match status" value="1"/>
</dbReference>
<keyword evidence="1" id="KW-0521">NADP</keyword>
<dbReference type="EMBL" id="CP029149">
    <property type="protein sequence ID" value="QHN65056.1"/>
    <property type="molecule type" value="Genomic_DNA"/>
</dbReference>
<dbReference type="AlphaFoldDB" id="A0A6P1QSE4"/>
<dbReference type="SMART" id="SM00829">
    <property type="entry name" value="PKS_ER"/>
    <property type="match status" value="1"/>
</dbReference>
<keyword evidence="2" id="KW-0560">Oxidoreductase</keyword>